<evidence type="ECO:0000256" key="1">
    <source>
        <dbReference type="SAM" id="MobiDB-lite"/>
    </source>
</evidence>
<name>A0A8J5REU8_9HYME</name>
<reference evidence="2" key="1">
    <citation type="submission" date="2020-03" db="EMBL/GenBank/DDBJ databases">
        <authorList>
            <person name="Chebbi M.A."/>
            <person name="Drezen J.M."/>
        </authorList>
    </citation>
    <scope>NUCLEOTIDE SEQUENCE</scope>
    <source>
        <tissue evidence="2">Whole body</tissue>
    </source>
</reference>
<feature type="region of interest" description="Disordered" evidence="1">
    <location>
        <begin position="318"/>
        <end position="361"/>
    </location>
</feature>
<keyword evidence="3" id="KW-1185">Reference proteome</keyword>
<proteinExistence type="predicted"/>
<dbReference type="EMBL" id="JAAOIC020000032">
    <property type="protein sequence ID" value="KAG8039831.1"/>
    <property type="molecule type" value="Genomic_DNA"/>
</dbReference>
<feature type="compositionally biased region" description="Low complexity" evidence="1">
    <location>
        <begin position="318"/>
        <end position="330"/>
    </location>
</feature>
<evidence type="ECO:0000313" key="2">
    <source>
        <dbReference type="EMBL" id="KAG8039831.1"/>
    </source>
</evidence>
<dbReference type="AlphaFoldDB" id="A0A8J5REU8"/>
<organism evidence="2 3">
    <name type="scientific">Cotesia typhae</name>
    <dbReference type="NCBI Taxonomy" id="2053667"/>
    <lineage>
        <taxon>Eukaryota</taxon>
        <taxon>Metazoa</taxon>
        <taxon>Ecdysozoa</taxon>
        <taxon>Arthropoda</taxon>
        <taxon>Hexapoda</taxon>
        <taxon>Insecta</taxon>
        <taxon>Pterygota</taxon>
        <taxon>Neoptera</taxon>
        <taxon>Endopterygota</taxon>
        <taxon>Hymenoptera</taxon>
        <taxon>Apocrita</taxon>
        <taxon>Ichneumonoidea</taxon>
        <taxon>Braconidae</taxon>
        <taxon>Microgastrinae</taxon>
        <taxon>Cotesia</taxon>
    </lineage>
</organism>
<feature type="compositionally biased region" description="Low complexity" evidence="1">
    <location>
        <begin position="529"/>
        <end position="551"/>
    </location>
</feature>
<feature type="region of interest" description="Disordered" evidence="1">
    <location>
        <begin position="431"/>
        <end position="451"/>
    </location>
</feature>
<sequence>MNSLATEEEDTIVSHLRDSKLFTTSNSSLELSTEDRSSYYARKYPRLAKLEEVCSQIEEESELEFRNCVKSHKTLNFTVQNSNSSETLLSDSSTITASESGYDAEDSMSFTIQTINDLLDCQIDDSVSKSGSFQDSLIHQSSLSSTQTSYMELKEILRTFSISEQNLEIFSDDSQFFQLQSRFIRTLIKLPEDFQIQLRTILEESDKNSHSSVDFFKSWLLHAMDNTKSVHERAISSHPVLRPLKLAKASVSPGSQSQSLHPDSTELKSSDLNELSFTTIEKICMQDELPQTPKPMPGLTEEQKKSLELCQKQELELLSESPYSSQSSGSKRCVESRDGGNRKARSLVDSEGRRPASSYLTSSSDWDIRKEVLHADLHQSWMEFSSKKEQENKTRKSYADEFMEMVNRHFQESDKSKNPCGLKESTVQAATARSTKNFKASKSSSKSSMGIKKINGSKRKITTGFIKKRSLIPIRKSGISKSATISKAKVSFMLDMIYSTSENQESRIPAGEEIIVSGTLPNLLDKKSTSSLLTPNSTGRSGNSESLSSGSFNPGAPIPMISITCPSPNTEGIKSPFNTSPGPKNYKKFQRKYFCTPGRKPAPKKKRIFFPTPEKNIFSKTPKIEKSSGYICSKPIEIKVKSPVGAYIRGVLSASAIADPDRVREFLAK</sequence>
<gene>
    <name evidence="2" type="ORF">G9C98_000560</name>
</gene>
<feature type="region of interest" description="Disordered" evidence="1">
    <location>
        <begin position="527"/>
        <end position="551"/>
    </location>
</feature>
<dbReference type="OrthoDB" id="7690598at2759"/>
<dbReference type="Proteomes" id="UP000729913">
    <property type="component" value="Unassembled WGS sequence"/>
</dbReference>
<comment type="caution">
    <text evidence="2">The sequence shown here is derived from an EMBL/GenBank/DDBJ whole genome shotgun (WGS) entry which is preliminary data.</text>
</comment>
<feature type="compositionally biased region" description="Low complexity" evidence="1">
    <location>
        <begin position="437"/>
        <end position="451"/>
    </location>
</feature>
<reference evidence="2" key="2">
    <citation type="submission" date="2021-04" db="EMBL/GenBank/DDBJ databases">
        <title>Genome-wide patterns of bracovirus chromosomal integration into multiple host tissues during parasitism.</title>
        <authorList>
            <person name="Chebbi M.A.C."/>
        </authorList>
    </citation>
    <scope>NUCLEOTIDE SEQUENCE</scope>
    <source>
        <tissue evidence="2">Whole body</tissue>
    </source>
</reference>
<evidence type="ECO:0000313" key="3">
    <source>
        <dbReference type="Proteomes" id="UP000729913"/>
    </source>
</evidence>
<feature type="compositionally biased region" description="Basic and acidic residues" evidence="1">
    <location>
        <begin position="332"/>
        <end position="354"/>
    </location>
</feature>
<protein>
    <submittedName>
        <fullName evidence="2">Uncharacterized protein</fullName>
    </submittedName>
</protein>
<accession>A0A8J5REU8</accession>